<dbReference type="PROSITE" id="PS51729">
    <property type="entry name" value="GNAT_YJDJ"/>
    <property type="match status" value="1"/>
</dbReference>
<dbReference type="RefSeq" id="WP_222578199.1">
    <property type="nucleotide sequence ID" value="NZ_JAHVHU010000002.1"/>
</dbReference>
<evidence type="ECO:0000313" key="3">
    <source>
        <dbReference type="Proteomes" id="UP000753961"/>
    </source>
</evidence>
<dbReference type="Proteomes" id="UP000753961">
    <property type="component" value="Unassembled WGS sequence"/>
</dbReference>
<evidence type="ECO:0000259" key="1">
    <source>
        <dbReference type="PROSITE" id="PS51729"/>
    </source>
</evidence>
<dbReference type="PANTHER" id="PTHR31435:SF10">
    <property type="entry name" value="BSR4717 PROTEIN"/>
    <property type="match status" value="1"/>
</dbReference>
<dbReference type="SUPFAM" id="SSF55729">
    <property type="entry name" value="Acyl-CoA N-acyltransferases (Nat)"/>
    <property type="match status" value="1"/>
</dbReference>
<accession>A0A953HQS5</accession>
<sequence length="95" mass="11078">MKSETLTVQHQPDQNRFVMDIEGQTATVNYRHRDGKIWLVHSEVPLNLRGQGYGKILVHKTFEKLTEEGYEAVSVCPFIRKVAARSERWKEVVEH</sequence>
<evidence type="ECO:0000313" key="2">
    <source>
        <dbReference type="EMBL" id="MBY5956675.1"/>
    </source>
</evidence>
<keyword evidence="3" id="KW-1185">Reference proteome</keyword>
<organism evidence="2 3">
    <name type="scientific">Membranihabitans marinus</name>
    <dbReference type="NCBI Taxonomy" id="1227546"/>
    <lineage>
        <taxon>Bacteria</taxon>
        <taxon>Pseudomonadati</taxon>
        <taxon>Bacteroidota</taxon>
        <taxon>Saprospiria</taxon>
        <taxon>Saprospirales</taxon>
        <taxon>Saprospiraceae</taxon>
        <taxon>Membranihabitans</taxon>
    </lineage>
</organism>
<dbReference type="EMBL" id="JAHVHU010000002">
    <property type="protein sequence ID" value="MBY5956675.1"/>
    <property type="molecule type" value="Genomic_DNA"/>
</dbReference>
<reference evidence="2" key="1">
    <citation type="submission" date="2021-06" db="EMBL/GenBank/DDBJ databases">
        <title>44 bacteria genomes isolated from Dapeng, Shenzhen.</title>
        <authorList>
            <person name="Zheng W."/>
            <person name="Yu S."/>
            <person name="Huang Y."/>
        </authorList>
    </citation>
    <scope>NUCLEOTIDE SEQUENCE</scope>
    <source>
        <strain evidence="2">DP5N28-2</strain>
    </source>
</reference>
<dbReference type="Gene3D" id="3.40.630.30">
    <property type="match status" value="1"/>
</dbReference>
<comment type="caution">
    <text evidence="2">The sequence shown here is derived from an EMBL/GenBank/DDBJ whole genome shotgun (WGS) entry which is preliminary data.</text>
</comment>
<name>A0A953HQS5_9BACT</name>
<dbReference type="AlphaFoldDB" id="A0A953HQS5"/>
<proteinExistence type="predicted"/>
<dbReference type="PANTHER" id="PTHR31435">
    <property type="entry name" value="PROTEIN NATD1"/>
    <property type="match status" value="1"/>
</dbReference>
<dbReference type="Pfam" id="PF14542">
    <property type="entry name" value="Acetyltransf_CG"/>
    <property type="match status" value="1"/>
</dbReference>
<dbReference type="InterPro" id="IPR016181">
    <property type="entry name" value="Acyl_CoA_acyltransferase"/>
</dbReference>
<dbReference type="InterPro" id="IPR031165">
    <property type="entry name" value="GNAT_YJDJ"/>
</dbReference>
<feature type="domain" description="N-acetyltransferase" evidence="1">
    <location>
        <begin position="9"/>
        <end position="94"/>
    </location>
</feature>
<dbReference type="InterPro" id="IPR045057">
    <property type="entry name" value="Gcn5-rel_NAT"/>
</dbReference>
<gene>
    <name evidence="2" type="ORF">KUV50_00915</name>
</gene>
<protein>
    <submittedName>
        <fullName evidence="2">N-acetyltransferase</fullName>
    </submittedName>
</protein>